<dbReference type="EMBL" id="SJPN01000001">
    <property type="protein sequence ID" value="TWU07688.1"/>
    <property type="molecule type" value="Genomic_DNA"/>
</dbReference>
<evidence type="ECO:0000313" key="2">
    <source>
        <dbReference type="EMBL" id="TWU07688.1"/>
    </source>
</evidence>
<dbReference type="OrthoDB" id="273477at2"/>
<evidence type="ECO:0008006" key="4">
    <source>
        <dbReference type="Google" id="ProtNLM"/>
    </source>
</evidence>
<reference evidence="2 3" key="1">
    <citation type="submission" date="2019-02" db="EMBL/GenBank/DDBJ databases">
        <title>Deep-cultivation of Planctomycetes and their phenomic and genomic characterization uncovers novel biology.</title>
        <authorList>
            <person name="Wiegand S."/>
            <person name="Jogler M."/>
            <person name="Boedeker C."/>
            <person name="Pinto D."/>
            <person name="Vollmers J."/>
            <person name="Rivas-Marin E."/>
            <person name="Kohn T."/>
            <person name="Peeters S.H."/>
            <person name="Heuer A."/>
            <person name="Rast P."/>
            <person name="Oberbeckmann S."/>
            <person name="Bunk B."/>
            <person name="Jeske O."/>
            <person name="Meyerdierks A."/>
            <person name="Storesund J.E."/>
            <person name="Kallscheuer N."/>
            <person name="Luecker S."/>
            <person name="Lage O.M."/>
            <person name="Pohl T."/>
            <person name="Merkel B.J."/>
            <person name="Hornburger P."/>
            <person name="Mueller R.-W."/>
            <person name="Bruemmer F."/>
            <person name="Labrenz M."/>
            <person name="Spormann A.M."/>
            <person name="Op Den Camp H."/>
            <person name="Overmann J."/>
            <person name="Amann R."/>
            <person name="Jetten M.S.M."/>
            <person name="Mascher T."/>
            <person name="Medema M.H."/>
            <person name="Devos D.P."/>
            <person name="Kaster A.-K."/>
            <person name="Ovreas L."/>
            <person name="Rohde M."/>
            <person name="Galperin M.Y."/>
            <person name="Jogler C."/>
        </authorList>
    </citation>
    <scope>NUCLEOTIDE SEQUENCE [LARGE SCALE GENOMIC DNA]</scope>
    <source>
        <strain evidence="2 3">Pla52n</strain>
    </source>
</reference>
<sequence>MPRKIAIDWDESELRLVAAQCSGDQVKVTDAAVIPIAENENVSQTLKRFVVEHDLQKTETLIAIGRGQAELRQLDLPPVPEDELPDMVRFQAIRNFASASDRATVDYLITNQTSEGTSLIAAAIGPTQLDEIREQCKASDLVPKRIALRPLSAAALYLTKKTVSGDVILIDLLPLDAEIAIARDGKVIFVRTVRLPADPKQRSVGLAGELRRSLLACGINGAPDRVILWGLSDVHKEEVDKISQAIQGTNVDVVDPFELVEVTEAAKATMPKHVGRLAPLVGLLACDEMNSDRLIDFLNPRKRVEVEPDRLRHALLIGGPIAIALLLAFFGYRNISQLNQKIAVLEKQRSDFQSQEKGALQSIAQTESIDNYLDGSVNWLNEMKRVAENLPPSDKLIVRSISAKTDIRKSGGELTVVGGVTDSAVIEDIETSLRDDSHTVVGKGTQKDEKAEDKYSWRFDESVLIDPTFVRNQRYEQLMGLGTKDSTEMTVEKPVATATLSPQESAKETTDSSGAGEAESATTNKPSEPETTSPAENTQPETASETETNSNPETSPEPKSPASETSPDSGNVTQEVEA</sequence>
<proteinExistence type="predicted"/>
<accession>A0A5C6B6V1</accession>
<dbReference type="AlphaFoldDB" id="A0A5C6B6V1"/>
<protein>
    <recommendedName>
        <fullName evidence="4">Competence protein A</fullName>
    </recommendedName>
</protein>
<dbReference type="PANTHER" id="PTHR32432:SF3">
    <property type="entry name" value="ETHANOLAMINE UTILIZATION PROTEIN EUTJ"/>
    <property type="match status" value="1"/>
</dbReference>
<comment type="caution">
    <text evidence="2">The sequence shown here is derived from an EMBL/GenBank/DDBJ whole genome shotgun (WGS) entry which is preliminary data.</text>
</comment>
<dbReference type="RefSeq" id="WP_146517875.1">
    <property type="nucleotide sequence ID" value="NZ_CP151726.1"/>
</dbReference>
<name>A0A5C6B6V1_9BACT</name>
<dbReference type="Proteomes" id="UP000320176">
    <property type="component" value="Unassembled WGS sequence"/>
</dbReference>
<evidence type="ECO:0000313" key="3">
    <source>
        <dbReference type="Proteomes" id="UP000320176"/>
    </source>
</evidence>
<dbReference type="PANTHER" id="PTHR32432">
    <property type="entry name" value="CELL DIVISION PROTEIN FTSA-RELATED"/>
    <property type="match status" value="1"/>
</dbReference>
<feature type="compositionally biased region" description="Polar residues" evidence="1">
    <location>
        <begin position="520"/>
        <end position="554"/>
    </location>
</feature>
<dbReference type="InterPro" id="IPR050696">
    <property type="entry name" value="FtsA/MreB"/>
</dbReference>
<feature type="compositionally biased region" description="Polar residues" evidence="1">
    <location>
        <begin position="562"/>
        <end position="578"/>
    </location>
</feature>
<feature type="region of interest" description="Disordered" evidence="1">
    <location>
        <begin position="496"/>
        <end position="578"/>
    </location>
</feature>
<organism evidence="2 3">
    <name type="scientific">Stieleria varia</name>
    <dbReference type="NCBI Taxonomy" id="2528005"/>
    <lineage>
        <taxon>Bacteria</taxon>
        <taxon>Pseudomonadati</taxon>
        <taxon>Planctomycetota</taxon>
        <taxon>Planctomycetia</taxon>
        <taxon>Pirellulales</taxon>
        <taxon>Pirellulaceae</taxon>
        <taxon>Stieleria</taxon>
    </lineage>
</organism>
<evidence type="ECO:0000256" key="1">
    <source>
        <dbReference type="SAM" id="MobiDB-lite"/>
    </source>
</evidence>
<gene>
    <name evidence="2" type="ORF">Pla52n_02610</name>
</gene>
<keyword evidence="3" id="KW-1185">Reference proteome</keyword>